<comment type="catalytic activity">
    <reaction evidence="7">
        <text>a quinone + NADH + 5 H(+)(in) = a quinol + NAD(+) + 4 H(+)(out)</text>
        <dbReference type="Rhea" id="RHEA:57888"/>
        <dbReference type="ChEBI" id="CHEBI:15378"/>
        <dbReference type="ChEBI" id="CHEBI:24646"/>
        <dbReference type="ChEBI" id="CHEBI:57540"/>
        <dbReference type="ChEBI" id="CHEBI:57945"/>
        <dbReference type="ChEBI" id="CHEBI:132124"/>
    </reaction>
</comment>
<dbReference type="PANTHER" id="PTHR10371">
    <property type="entry name" value="NADH DEHYDROGENASE UBIQUINONE FLAVOPROTEIN 2, MITOCHONDRIAL"/>
    <property type="match status" value="1"/>
</dbReference>
<feature type="region of interest" description="Disordered" evidence="8">
    <location>
        <begin position="199"/>
        <end position="329"/>
    </location>
</feature>
<keyword evidence="5" id="KW-0411">Iron-sulfur</keyword>
<dbReference type="GO" id="GO:0003954">
    <property type="term" value="F:NADH dehydrogenase activity"/>
    <property type="evidence" value="ECO:0007669"/>
    <property type="project" value="TreeGrafter"/>
</dbReference>
<dbReference type="InterPro" id="IPR036249">
    <property type="entry name" value="Thioredoxin-like_sf"/>
</dbReference>
<comment type="similarity">
    <text evidence="1">Belongs to the complex I 24 kDa subunit family.</text>
</comment>
<dbReference type="GO" id="GO:0046872">
    <property type="term" value="F:metal ion binding"/>
    <property type="evidence" value="ECO:0007669"/>
    <property type="project" value="UniProtKB-KW"/>
</dbReference>
<dbReference type="Pfam" id="PF01257">
    <property type="entry name" value="2Fe-2S_thioredx"/>
    <property type="match status" value="1"/>
</dbReference>
<dbReference type="NCBIfam" id="TIGR01958">
    <property type="entry name" value="nuoE_fam"/>
    <property type="match status" value="1"/>
</dbReference>
<dbReference type="InterPro" id="IPR042128">
    <property type="entry name" value="NuoE_dom"/>
</dbReference>
<dbReference type="NCBIfam" id="NF005724">
    <property type="entry name" value="PRK07539.1-4"/>
    <property type="match status" value="1"/>
</dbReference>
<dbReference type="InterPro" id="IPR041921">
    <property type="entry name" value="NuoE_N"/>
</dbReference>
<evidence type="ECO:0000256" key="6">
    <source>
        <dbReference type="ARBA" id="ARBA00034078"/>
    </source>
</evidence>
<dbReference type="InterPro" id="IPR002023">
    <property type="entry name" value="NuoE-like"/>
</dbReference>
<evidence type="ECO:0000313" key="9">
    <source>
        <dbReference type="EMBL" id="BAT28951.1"/>
    </source>
</evidence>
<dbReference type="CDD" id="cd03064">
    <property type="entry name" value="TRX_Fd_NuoE"/>
    <property type="match status" value="1"/>
</dbReference>
<comment type="cofactor">
    <cofactor evidence="6">
        <name>[2Fe-2S] cluster</name>
        <dbReference type="ChEBI" id="CHEBI:190135"/>
    </cofactor>
</comment>
<proteinExistence type="inferred from homology"/>
<dbReference type="FunFam" id="1.10.10.1590:FF:000001">
    <property type="entry name" value="NADH-quinone oxidoreductase subunit E"/>
    <property type="match status" value="1"/>
</dbReference>
<dbReference type="EMBL" id="LC066377">
    <property type="protein sequence ID" value="BAT28951.1"/>
    <property type="molecule type" value="Genomic_DNA"/>
</dbReference>
<dbReference type="PANTHER" id="PTHR10371:SF3">
    <property type="entry name" value="NADH DEHYDROGENASE [UBIQUINONE] FLAVOPROTEIN 2, MITOCHONDRIAL"/>
    <property type="match status" value="1"/>
</dbReference>
<evidence type="ECO:0000256" key="3">
    <source>
        <dbReference type="ARBA" id="ARBA00022723"/>
    </source>
</evidence>
<evidence type="ECO:0000256" key="4">
    <source>
        <dbReference type="ARBA" id="ARBA00023004"/>
    </source>
</evidence>
<evidence type="ECO:0000256" key="1">
    <source>
        <dbReference type="ARBA" id="ARBA00010643"/>
    </source>
</evidence>
<dbReference type="AlphaFoldDB" id="A0A0P0Z4J8"/>
<reference evidence="9" key="1">
    <citation type="journal article" date="2015" name="Proc. Natl. Acad. Sci. U.S.A.">
        <title>Bacterial clade with the ribosomal RNA operon on a small plasmid rather than the chromosome.</title>
        <authorList>
            <person name="Anda M."/>
            <person name="Ohtsubo Y."/>
            <person name="Okubo T."/>
            <person name="Sugawara M."/>
            <person name="Nagata Y."/>
            <person name="Tsuda M."/>
            <person name="Minamisawa K."/>
            <person name="Mitsui H."/>
        </authorList>
    </citation>
    <scope>NUCLEOTIDE SEQUENCE</scope>
    <source>
        <strain evidence="9">JCM 14755</strain>
    </source>
</reference>
<evidence type="ECO:0000256" key="8">
    <source>
        <dbReference type="SAM" id="MobiDB-lite"/>
    </source>
</evidence>
<protein>
    <submittedName>
        <fullName evidence="9">NADH dehydrogenase subunit E</fullName>
    </submittedName>
</protein>
<name>A0A0P0Z4J8_9HYPH</name>
<keyword evidence="3" id="KW-0479">Metal-binding</keyword>
<dbReference type="GO" id="GO:0051537">
    <property type="term" value="F:2 iron, 2 sulfur cluster binding"/>
    <property type="evidence" value="ECO:0007669"/>
    <property type="project" value="UniProtKB-KW"/>
</dbReference>
<accession>A0A0P0Z4J8</accession>
<dbReference type="RefSeq" id="WP_062229270.1">
    <property type="nucleotide sequence ID" value="NZ_BBWR01000018.1"/>
</dbReference>
<dbReference type="Gene3D" id="1.10.10.1590">
    <property type="entry name" value="NADH-quinone oxidoreductase subunit E"/>
    <property type="match status" value="1"/>
</dbReference>
<dbReference type="Gene3D" id="1.10.150.20">
    <property type="entry name" value="5' to 3' exonuclease, C-terminal subdomain"/>
    <property type="match status" value="1"/>
</dbReference>
<dbReference type="SUPFAM" id="SSF52833">
    <property type="entry name" value="Thioredoxin-like"/>
    <property type="match status" value="1"/>
</dbReference>
<dbReference type="Gene3D" id="3.40.30.10">
    <property type="entry name" value="Glutaredoxin"/>
    <property type="match status" value="1"/>
</dbReference>
<sequence length="401" mass="42414">MSVRRLAEETVQPHSFAFSNDNEAWVDQTIRKYPEGRQQSAVIPLLMRAQEQEGWVTRAAIEHVAERLNMPLIRVLEVATFYTQFQLAPVGTRAHVQVCGTTPCVLRGADALKDVCKRKIHHDQFHRNAEGTLSWEEVECLGACVNAPMVMIFKDTYEDLTPERLEEIIDAFASGEGASIAPGPQIDRHLSAPFGGATTLTSFADNDEIGDRHSGGPAEGASVTGEAASVAPSEAARVDTHAEETDPTIKGPSEAAKTNPAVEEAASADPSTNGASATTGGTQGGPTGAAEKEVDAESRAQSGEVRAAQSADSGASAPAESLPGGLLKDAPGDADDLKILNGVGPKIEAALNEIGVYHLRQVANFTQAELASVDKRLGLGGRSLRDGWQDQARAYLADKGK</sequence>
<evidence type="ECO:0000256" key="7">
    <source>
        <dbReference type="ARBA" id="ARBA00047712"/>
    </source>
</evidence>
<evidence type="ECO:0000256" key="2">
    <source>
        <dbReference type="ARBA" id="ARBA00022714"/>
    </source>
</evidence>
<organism evidence="9">
    <name type="scientific">Aureimonas frigidaquae</name>
    <dbReference type="NCBI Taxonomy" id="424757"/>
    <lineage>
        <taxon>Bacteria</taxon>
        <taxon>Pseudomonadati</taxon>
        <taxon>Pseudomonadota</taxon>
        <taxon>Alphaproteobacteria</taxon>
        <taxon>Hyphomicrobiales</taxon>
        <taxon>Aurantimonadaceae</taxon>
        <taxon>Aureimonas</taxon>
    </lineage>
</organism>
<evidence type="ECO:0000256" key="5">
    <source>
        <dbReference type="ARBA" id="ARBA00023014"/>
    </source>
</evidence>
<keyword evidence="2" id="KW-0001">2Fe-2S</keyword>
<dbReference type="OrthoDB" id="9807941at2"/>
<keyword evidence="4" id="KW-0408">Iron</keyword>